<comment type="caution">
    <text evidence="6">The sequence shown here is derived from an EMBL/GenBank/DDBJ whole genome shotgun (WGS) entry which is preliminary data.</text>
</comment>
<dbReference type="InterPro" id="IPR017854">
    <property type="entry name" value="Metalthion_dom_sf"/>
</dbReference>
<dbReference type="FunFam" id="4.10.10.10:FF:000001">
    <property type="entry name" value="Metallothionein"/>
    <property type="match status" value="1"/>
</dbReference>
<comment type="similarity">
    <text evidence="1">Belongs to the metallothionein superfamily. Type 1 family.</text>
</comment>
<dbReference type="AlphaFoldDB" id="A0AA41NGX5"/>
<keyword evidence="2" id="KW-0479">Metal-binding</keyword>
<evidence type="ECO:0000256" key="5">
    <source>
        <dbReference type="ARBA" id="ARBA00041359"/>
    </source>
</evidence>
<dbReference type="GO" id="GO:0071294">
    <property type="term" value="P:cellular response to zinc ion"/>
    <property type="evidence" value="ECO:0007669"/>
    <property type="project" value="TreeGrafter"/>
</dbReference>
<keyword evidence="3" id="KW-0480">Metal-thiolate cluster</keyword>
<dbReference type="GO" id="GO:0006882">
    <property type="term" value="P:intracellular zinc ion homeostasis"/>
    <property type="evidence" value="ECO:0007669"/>
    <property type="project" value="TreeGrafter"/>
</dbReference>
<dbReference type="GO" id="GO:0046872">
    <property type="term" value="F:metal ion binding"/>
    <property type="evidence" value="ECO:0007669"/>
    <property type="project" value="UniProtKB-KW"/>
</dbReference>
<dbReference type="GO" id="GO:0070374">
    <property type="term" value="P:positive regulation of ERK1 and ERK2 cascade"/>
    <property type="evidence" value="ECO:0007669"/>
    <property type="project" value="TreeGrafter"/>
</dbReference>
<dbReference type="GO" id="GO:0071280">
    <property type="term" value="P:cellular response to copper ion"/>
    <property type="evidence" value="ECO:0007669"/>
    <property type="project" value="TreeGrafter"/>
</dbReference>
<name>A0AA41NGX5_SCICA</name>
<sequence length="414" mass="44847">MPGGVLPMPVASAFLQQEAWDPQPAWWESPSLAGAPKPINKQELFEDEIVHKKGWFPQSSSRQGRFGERIVVTVMKEQLLTANPPLGLGLWALASVDIAQRWYVRACSGGGCSRGRIPGPQSREWLNARLPGGYREIRHRRSVPAARAARTGTAAAVRRDPHAVRPLTGGAKSPSPVAACPDMDPETCPCPTGGSCTCTDSCKCEGCKCTNCKKSCCSCCPAECEKCAKDCVCKGGEGAEAEAEKCSCCHTARDAHVGRLPGTGALRSVCTAGCARPRAPRGAVRDSARVASADCARPGRSFALAPLDPAIKAALARSAPPRLLQVPAIQPFLCADSSHRLIRHGPQLLLCHRWFLHLRRLLQMQRVQMHLLQEELLLLLPRGLCQVCPGMRLQRGSGQVQLLRLMWGEPRFHV</sequence>
<dbReference type="PANTHER" id="PTHR23299:SF18">
    <property type="entry name" value="METALLOTHIONEIN-3"/>
    <property type="match status" value="1"/>
</dbReference>
<dbReference type="InterPro" id="IPR000006">
    <property type="entry name" value="Metalthion_vert"/>
</dbReference>
<reference evidence="6" key="1">
    <citation type="submission" date="2020-03" db="EMBL/GenBank/DDBJ databases">
        <title>Studies in the Genomics of Life Span.</title>
        <authorList>
            <person name="Glass D."/>
        </authorList>
    </citation>
    <scope>NUCLEOTIDE SEQUENCE</scope>
    <source>
        <strain evidence="6">SUZIE</strain>
        <tissue evidence="6">Muscle</tissue>
    </source>
</reference>
<dbReference type="InterPro" id="IPR018064">
    <property type="entry name" value="Metalthion_vert_metal_BS"/>
</dbReference>
<dbReference type="GO" id="GO:0005737">
    <property type="term" value="C:cytoplasm"/>
    <property type="evidence" value="ECO:0007669"/>
    <property type="project" value="TreeGrafter"/>
</dbReference>
<evidence type="ECO:0000313" key="7">
    <source>
        <dbReference type="Proteomes" id="UP001166674"/>
    </source>
</evidence>
<evidence type="ECO:0000256" key="2">
    <source>
        <dbReference type="ARBA" id="ARBA00022723"/>
    </source>
</evidence>
<dbReference type="Gene3D" id="4.10.10.10">
    <property type="entry name" value="Metallothionein Isoform II"/>
    <property type="match status" value="1"/>
</dbReference>
<evidence type="ECO:0000313" key="6">
    <source>
        <dbReference type="EMBL" id="MBZ3889973.1"/>
    </source>
</evidence>
<dbReference type="GO" id="GO:0005634">
    <property type="term" value="C:nucleus"/>
    <property type="evidence" value="ECO:0007669"/>
    <property type="project" value="TreeGrafter"/>
</dbReference>
<organism evidence="6 7">
    <name type="scientific">Sciurus carolinensis</name>
    <name type="common">Eastern gray squirrel</name>
    <dbReference type="NCBI Taxonomy" id="30640"/>
    <lineage>
        <taxon>Eukaryota</taxon>
        <taxon>Metazoa</taxon>
        <taxon>Chordata</taxon>
        <taxon>Craniata</taxon>
        <taxon>Vertebrata</taxon>
        <taxon>Euteleostomi</taxon>
        <taxon>Mammalia</taxon>
        <taxon>Eutheria</taxon>
        <taxon>Euarchontoglires</taxon>
        <taxon>Glires</taxon>
        <taxon>Rodentia</taxon>
        <taxon>Sciuromorpha</taxon>
        <taxon>Sciuridae</taxon>
        <taxon>Sciurinae</taxon>
        <taxon>Sciurini</taxon>
        <taxon>Sciurus</taxon>
    </lineage>
</organism>
<dbReference type="PRINTS" id="PR00860">
    <property type="entry name" value="MTVERTEBRATE"/>
</dbReference>
<dbReference type="InterPro" id="IPR023587">
    <property type="entry name" value="Metalthion_dom_sf_vert"/>
</dbReference>
<dbReference type="EMBL" id="JAATJV010435636">
    <property type="protein sequence ID" value="MBZ3889973.1"/>
    <property type="molecule type" value="Genomic_DNA"/>
</dbReference>
<dbReference type="PROSITE" id="PS00203">
    <property type="entry name" value="METALLOTHIONEIN_VRT"/>
    <property type="match status" value="1"/>
</dbReference>
<dbReference type="Pfam" id="PF00131">
    <property type="entry name" value="Metallothio"/>
    <property type="match status" value="1"/>
</dbReference>
<dbReference type="GO" id="GO:0010273">
    <property type="term" value="P:detoxification of copper ion"/>
    <property type="evidence" value="ECO:0007669"/>
    <property type="project" value="TreeGrafter"/>
</dbReference>
<dbReference type="SUPFAM" id="SSF57868">
    <property type="entry name" value="Metallothionein"/>
    <property type="match status" value="1"/>
</dbReference>
<evidence type="ECO:0000256" key="4">
    <source>
        <dbReference type="ARBA" id="ARBA00041008"/>
    </source>
</evidence>
<evidence type="ECO:0000256" key="3">
    <source>
        <dbReference type="ARBA" id="ARBA00022851"/>
    </source>
</evidence>
<dbReference type="PANTHER" id="PTHR23299">
    <property type="entry name" value="METALLOTHIONEIN"/>
    <property type="match status" value="1"/>
</dbReference>
<dbReference type="GO" id="GO:0071276">
    <property type="term" value="P:cellular response to cadmium ion"/>
    <property type="evidence" value="ECO:0007669"/>
    <property type="project" value="TreeGrafter"/>
</dbReference>
<proteinExistence type="inferred from homology"/>
<protein>
    <recommendedName>
        <fullName evidence="4">Metallothionein-3</fullName>
    </recommendedName>
    <alternativeName>
        <fullName evidence="5">Metallothionein-III</fullName>
    </alternativeName>
</protein>
<dbReference type="Proteomes" id="UP001166674">
    <property type="component" value="Unassembled WGS sequence"/>
</dbReference>
<evidence type="ECO:0000256" key="1">
    <source>
        <dbReference type="ARBA" id="ARBA00007283"/>
    </source>
</evidence>
<gene>
    <name evidence="6" type="ORF">SUZIE_205635</name>
</gene>
<accession>A0AA41NGX5</accession>
<keyword evidence="7" id="KW-1185">Reference proteome</keyword>